<dbReference type="InterPro" id="IPR002347">
    <property type="entry name" value="SDR_fam"/>
</dbReference>
<name>A0A2J4JPA8_9FIRM</name>
<dbReference type="RefSeq" id="WP_097774437.1">
    <property type="nucleotide sequence ID" value="NZ_NMTS02000032.1"/>
</dbReference>
<dbReference type="FunFam" id="3.40.50.720:FF:000084">
    <property type="entry name" value="Short-chain dehydrogenase reductase"/>
    <property type="match status" value="1"/>
</dbReference>
<dbReference type="Gene3D" id="3.40.50.720">
    <property type="entry name" value="NAD(P)-binding Rossmann-like Domain"/>
    <property type="match status" value="1"/>
</dbReference>
<dbReference type="PROSITE" id="PS00061">
    <property type="entry name" value="ADH_SHORT"/>
    <property type="match status" value="1"/>
</dbReference>
<keyword evidence="2" id="KW-0560">Oxidoreductase</keyword>
<evidence type="ECO:0000256" key="2">
    <source>
        <dbReference type="ARBA" id="ARBA00023002"/>
    </source>
</evidence>
<dbReference type="AlphaFoldDB" id="A0A2J4JPA8"/>
<dbReference type="EMBL" id="NMTS02000032">
    <property type="protein sequence ID" value="PLK29701.1"/>
    <property type="molecule type" value="Genomic_DNA"/>
</dbReference>
<protein>
    <submittedName>
        <fullName evidence="3">NAD(P)-dependent oxidoreductase</fullName>
    </submittedName>
</protein>
<sequence>MNKMVVVTGATTGTGYCVAQKFAANGYDVCITSRDQARAQEAAARLKAENDGKIETFGYGLEVLDEPQMAAMFDDLKQKGHLVSTLVLVAANMGINMPNFLEVDFKDWIRVIDTNIGWNFMFCRQAAKHMLQLGGGAIVVIGSVNGIRTTKNRSAYCTSKSGLHGLARNLAVELGPCHIRVNTVVAGGIKTARYYARPEIQNSPHNKNPLGDIAEFQDIANAAYFLADNEQARIITGAELAVDGGSLAQFVYEEEGIKLSDGTVIAD</sequence>
<dbReference type="CDD" id="cd05233">
    <property type="entry name" value="SDR_c"/>
    <property type="match status" value="1"/>
</dbReference>
<organism evidence="3 4">
    <name type="scientific">Faecalibacterium prausnitzii</name>
    <dbReference type="NCBI Taxonomy" id="853"/>
    <lineage>
        <taxon>Bacteria</taxon>
        <taxon>Bacillati</taxon>
        <taxon>Bacillota</taxon>
        <taxon>Clostridia</taxon>
        <taxon>Eubacteriales</taxon>
        <taxon>Oscillospiraceae</taxon>
        <taxon>Faecalibacterium</taxon>
    </lineage>
</organism>
<dbReference type="InterPro" id="IPR020904">
    <property type="entry name" value="Sc_DH/Rdtase_CS"/>
</dbReference>
<dbReference type="InterPro" id="IPR036291">
    <property type="entry name" value="NAD(P)-bd_dom_sf"/>
</dbReference>
<gene>
    <name evidence="3" type="ORF">CGS50_006950</name>
</gene>
<evidence type="ECO:0000256" key="1">
    <source>
        <dbReference type="ARBA" id="ARBA00006484"/>
    </source>
</evidence>
<dbReference type="PRINTS" id="PR00081">
    <property type="entry name" value="GDHRDH"/>
</dbReference>
<comment type="similarity">
    <text evidence="1">Belongs to the short-chain dehydrogenases/reductases (SDR) family.</text>
</comment>
<dbReference type="GO" id="GO:0016616">
    <property type="term" value="F:oxidoreductase activity, acting on the CH-OH group of donors, NAD or NADP as acceptor"/>
    <property type="evidence" value="ECO:0007669"/>
    <property type="project" value="TreeGrafter"/>
</dbReference>
<dbReference type="PANTHER" id="PTHR42760:SF115">
    <property type="entry name" value="3-OXOACYL-[ACYL-CARRIER-PROTEIN] REDUCTASE FABG"/>
    <property type="match status" value="1"/>
</dbReference>
<proteinExistence type="inferred from homology"/>
<dbReference type="SUPFAM" id="SSF51735">
    <property type="entry name" value="NAD(P)-binding Rossmann-fold domains"/>
    <property type="match status" value="1"/>
</dbReference>
<evidence type="ECO:0000313" key="3">
    <source>
        <dbReference type="EMBL" id="PLK29701.1"/>
    </source>
</evidence>
<comment type="caution">
    <text evidence="3">The sequence shown here is derived from an EMBL/GenBank/DDBJ whole genome shotgun (WGS) entry which is preliminary data.</text>
</comment>
<reference evidence="3 4" key="1">
    <citation type="journal article" date="2017" name="Front. Microbiol.">
        <title>New Insights into the Diversity of the Genus Faecalibacterium.</title>
        <authorList>
            <person name="Benevides L."/>
            <person name="Burman S."/>
            <person name="Martin R."/>
            <person name="Robert V."/>
            <person name="Thomas M."/>
            <person name="Miquel S."/>
            <person name="Chain F."/>
            <person name="Sokol H."/>
            <person name="Bermudez-Humaran L.G."/>
            <person name="Morrison M."/>
            <person name="Langella P."/>
            <person name="Azevedo V.A."/>
            <person name="Chatel J.M."/>
            <person name="Soares S."/>
        </authorList>
    </citation>
    <scope>NUCLEOTIDE SEQUENCE [LARGE SCALE GENOMIC DNA]</scope>
    <source>
        <strain evidence="3 4">CNCM I 4542</strain>
    </source>
</reference>
<dbReference type="PANTHER" id="PTHR42760">
    <property type="entry name" value="SHORT-CHAIN DEHYDROGENASES/REDUCTASES FAMILY MEMBER"/>
    <property type="match status" value="1"/>
</dbReference>
<evidence type="ECO:0000313" key="4">
    <source>
        <dbReference type="Proteomes" id="UP000221015"/>
    </source>
</evidence>
<accession>A0A2J4JPA8</accession>
<dbReference type="Pfam" id="PF13561">
    <property type="entry name" value="adh_short_C2"/>
    <property type="match status" value="1"/>
</dbReference>
<dbReference type="Proteomes" id="UP000221015">
    <property type="component" value="Unassembled WGS sequence"/>
</dbReference>
<dbReference type="GO" id="GO:0008206">
    <property type="term" value="P:bile acid metabolic process"/>
    <property type="evidence" value="ECO:0007669"/>
    <property type="project" value="UniProtKB-ARBA"/>
</dbReference>